<evidence type="ECO:0000313" key="2">
    <source>
        <dbReference type="EMBL" id="GGE97357.1"/>
    </source>
</evidence>
<dbReference type="CDD" id="cd09083">
    <property type="entry name" value="EEP-1"/>
    <property type="match status" value="1"/>
</dbReference>
<keyword evidence="2" id="KW-0378">Hydrolase</keyword>
<protein>
    <submittedName>
        <fullName evidence="2">Endonuclease</fullName>
    </submittedName>
</protein>
<dbReference type="Gene3D" id="3.60.10.10">
    <property type="entry name" value="Endonuclease/exonuclease/phosphatase"/>
    <property type="match status" value="1"/>
</dbReference>
<keyword evidence="3" id="KW-1185">Reference proteome</keyword>
<keyword evidence="2" id="KW-0255">Endonuclease</keyword>
<dbReference type="PANTHER" id="PTHR12121">
    <property type="entry name" value="CARBON CATABOLITE REPRESSOR PROTEIN 4"/>
    <property type="match status" value="1"/>
</dbReference>
<feature type="domain" description="Endonuclease/exonuclease/phosphatase" evidence="1">
    <location>
        <begin position="35"/>
        <end position="278"/>
    </location>
</feature>
<keyword evidence="2" id="KW-0540">Nuclease</keyword>
<organism evidence="2 3">
    <name type="scientific">Chishuiella changwenlii</name>
    <dbReference type="NCBI Taxonomy" id="1434701"/>
    <lineage>
        <taxon>Bacteria</taxon>
        <taxon>Pseudomonadati</taxon>
        <taxon>Bacteroidota</taxon>
        <taxon>Flavobacteriia</taxon>
        <taxon>Flavobacteriales</taxon>
        <taxon>Weeksellaceae</taxon>
        <taxon>Chishuiella</taxon>
    </lineage>
</organism>
<dbReference type="EMBL" id="BMFL01000008">
    <property type="protein sequence ID" value="GGE97357.1"/>
    <property type="molecule type" value="Genomic_DNA"/>
</dbReference>
<reference evidence="3" key="1">
    <citation type="journal article" date="2019" name="Int. J. Syst. Evol. Microbiol.">
        <title>The Global Catalogue of Microorganisms (GCM) 10K type strain sequencing project: providing services to taxonomists for standard genome sequencing and annotation.</title>
        <authorList>
            <consortium name="The Broad Institute Genomics Platform"/>
            <consortium name="The Broad Institute Genome Sequencing Center for Infectious Disease"/>
            <person name="Wu L."/>
            <person name="Ma J."/>
        </authorList>
    </citation>
    <scope>NUCLEOTIDE SEQUENCE [LARGE SCALE GENOMIC DNA]</scope>
    <source>
        <strain evidence="3">CGMCC 1.12707</strain>
    </source>
</reference>
<dbReference type="InterPro" id="IPR036691">
    <property type="entry name" value="Endo/exonu/phosph_ase_sf"/>
</dbReference>
<name>A0ABQ1TKJ7_9FLAO</name>
<dbReference type="InterPro" id="IPR050410">
    <property type="entry name" value="CCR4/nocturin_mRNA_transcr"/>
</dbReference>
<gene>
    <name evidence="2" type="ORF">GCM10010984_13620</name>
</gene>
<dbReference type="Proteomes" id="UP000650994">
    <property type="component" value="Unassembled WGS sequence"/>
</dbReference>
<dbReference type="GO" id="GO:0004519">
    <property type="term" value="F:endonuclease activity"/>
    <property type="evidence" value="ECO:0007669"/>
    <property type="project" value="UniProtKB-KW"/>
</dbReference>
<dbReference type="PANTHER" id="PTHR12121:SF36">
    <property type="entry name" value="ENDONUCLEASE_EXONUCLEASE_PHOSPHATASE DOMAIN-CONTAINING PROTEIN"/>
    <property type="match status" value="1"/>
</dbReference>
<sequence length="288" mass="34022">MDLFLKEKTMKKYLSLSLFLMTIMLVFAQQNLAVMSYNIRLGSVDDGANHWNIRKQKLVDLIKYYDADFIGVQEAQVPQLEFIKQNNPQLDFIGLPRSEDNNAEYSAIFYKKDQYKILEQKTSWLSETPEKVSKGWDAAYNRIITYGLFQDKKTKKTFWVINTHFDHVGKIARQKSLELIDQLIQDLTKKKNVPTFFMGDFNMNHDDASVKYIQNKYLDTRLNAELVYGPNFTWEDFKFNVKGTEILDYIFYKKNDKVTCKSFNTIDDFYDFKYPSDHLPILAKFLIQ</sequence>
<dbReference type="InterPro" id="IPR005135">
    <property type="entry name" value="Endo/exonuclease/phosphatase"/>
</dbReference>
<evidence type="ECO:0000313" key="3">
    <source>
        <dbReference type="Proteomes" id="UP000650994"/>
    </source>
</evidence>
<comment type="caution">
    <text evidence="2">The sequence shown here is derived from an EMBL/GenBank/DDBJ whole genome shotgun (WGS) entry which is preliminary data.</text>
</comment>
<proteinExistence type="predicted"/>
<evidence type="ECO:0000259" key="1">
    <source>
        <dbReference type="Pfam" id="PF03372"/>
    </source>
</evidence>
<dbReference type="SUPFAM" id="SSF56219">
    <property type="entry name" value="DNase I-like"/>
    <property type="match status" value="1"/>
</dbReference>
<accession>A0ABQ1TKJ7</accession>
<dbReference type="Pfam" id="PF03372">
    <property type="entry name" value="Exo_endo_phos"/>
    <property type="match status" value="1"/>
</dbReference>